<evidence type="ECO:0000313" key="3">
    <source>
        <dbReference type="EMBL" id="MBL3577296.1"/>
    </source>
</evidence>
<feature type="region of interest" description="Disordered" evidence="1">
    <location>
        <begin position="53"/>
        <end position="101"/>
    </location>
</feature>
<keyword evidence="6" id="KW-1185">Reference proteome</keyword>
<feature type="compositionally biased region" description="Low complexity" evidence="1">
    <location>
        <begin position="53"/>
        <end position="64"/>
    </location>
</feature>
<feature type="signal peptide" evidence="2">
    <location>
        <begin position="1"/>
        <end position="22"/>
    </location>
</feature>
<reference evidence="6" key="2">
    <citation type="submission" date="2021-01" db="EMBL/GenBank/DDBJ databases">
        <title>Draft genomes of Rhodovulum sulfidophilum.</title>
        <authorList>
            <person name="Guzman M.S."/>
        </authorList>
    </citation>
    <scope>NUCLEOTIDE SEQUENCE [LARGE SCALE GENOMIC DNA]</scope>
    <source>
        <strain evidence="6">AB19</strain>
    </source>
</reference>
<comment type="caution">
    <text evidence="4">The sequence shown here is derived from an EMBL/GenBank/DDBJ whole genome shotgun (WGS) entry which is preliminary data.</text>
</comment>
<dbReference type="Proteomes" id="UP000635853">
    <property type="component" value="Unassembled WGS sequence"/>
</dbReference>
<reference evidence="3" key="3">
    <citation type="submission" date="2021-01" db="EMBL/GenBank/DDBJ databases">
        <authorList>
            <person name="Guzman M.S."/>
        </authorList>
    </citation>
    <scope>NUCLEOTIDE SEQUENCE</scope>
    <source>
        <strain evidence="3">AB19</strain>
    </source>
</reference>
<name>A0A4V3GT65_9RHOB</name>
<dbReference type="RefSeq" id="WP_075786706.1">
    <property type="nucleotide sequence ID" value="NZ_JAESIL010000010.1"/>
</dbReference>
<keyword evidence="2" id="KW-0732">Signal</keyword>
<evidence type="ECO:0000256" key="2">
    <source>
        <dbReference type="SAM" id="SignalP"/>
    </source>
</evidence>
<dbReference type="Proteomes" id="UP000295484">
    <property type="component" value="Unassembled WGS sequence"/>
</dbReference>
<reference evidence="4 5" key="1">
    <citation type="submission" date="2019-03" db="EMBL/GenBank/DDBJ databases">
        <title>Genomic Encyclopedia of Type Strains, Phase IV (KMG-IV): sequencing the most valuable type-strain genomes for metagenomic binning, comparative biology and taxonomic classification.</title>
        <authorList>
            <person name="Goeker M."/>
        </authorList>
    </citation>
    <scope>NUCLEOTIDE SEQUENCE [LARGE SCALE GENOMIC DNA]</scope>
    <source>
        <strain evidence="4 5">JA181</strain>
    </source>
</reference>
<sequence length="101" mass="10238">MRSLTLVLALTLPLGVALPALGQSVTVTGANGATLSKDRTCLRGNGAANCETTTTATGANGQTGSKTRFRTSEPGSSTTTVDRTGPNGQTRGQSRTVTVSR</sequence>
<gene>
    <name evidence="4" type="ORF">EV657_11960</name>
    <name evidence="3" type="ORF">JMJ92_03845</name>
</gene>
<evidence type="ECO:0000313" key="4">
    <source>
        <dbReference type="EMBL" id="TDX25563.1"/>
    </source>
</evidence>
<organism evidence="4 5">
    <name type="scientific">Rhodovulum visakhapatnamense</name>
    <dbReference type="NCBI Taxonomy" id="364297"/>
    <lineage>
        <taxon>Bacteria</taxon>
        <taxon>Pseudomonadati</taxon>
        <taxon>Pseudomonadota</taxon>
        <taxon>Alphaproteobacteria</taxon>
        <taxon>Rhodobacterales</taxon>
        <taxon>Paracoccaceae</taxon>
        <taxon>Rhodovulum</taxon>
    </lineage>
</organism>
<dbReference type="AlphaFoldDB" id="A0A4V3GT65"/>
<evidence type="ECO:0000313" key="5">
    <source>
        <dbReference type="Proteomes" id="UP000295484"/>
    </source>
</evidence>
<dbReference type="EMBL" id="SOEB01000019">
    <property type="protein sequence ID" value="TDX25563.1"/>
    <property type="molecule type" value="Genomic_DNA"/>
</dbReference>
<dbReference type="EMBL" id="JAESIL010000010">
    <property type="protein sequence ID" value="MBL3577296.1"/>
    <property type="molecule type" value="Genomic_DNA"/>
</dbReference>
<feature type="compositionally biased region" description="Polar residues" evidence="1">
    <location>
        <begin position="73"/>
        <end position="101"/>
    </location>
</feature>
<proteinExistence type="predicted"/>
<feature type="chain" id="PRO_5020745638" evidence="2">
    <location>
        <begin position="23"/>
        <end position="101"/>
    </location>
</feature>
<evidence type="ECO:0000313" key="6">
    <source>
        <dbReference type="Proteomes" id="UP000635853"/>
    </source>
</evidence>
<protein>
    <submittedName>
        <fullName evidence="4">Uncharacterized protein</fullName>
    </submittedName>
</protein>
<evidence type="ECO:0000256" key="1">
    <source>
        <dbReference type="SAM" id="MobiDB-lite"/>
    </source>
</evidence>
<accession>A0A4V3GT65</accession>